<keyword evidence="1" id="KW-0732">Signal</keyword>
<evidence type="ECO:0000313" key="3">
    <source>
        <dbReference type="Proteomes" id="UP000053095"/>
    </source>
</evidence>
<evidence type="ECO:0000256" key="1">
    <source>
        <dbReference type="SAM" id="SignalP"/>
    </source>
</evidence>
<dbReference type="AlphaFoldDB" id="A0A0B8N1E1"/>
<gene>
    <name evidence="2" type="ORF">TCE0_043f15520</name>
</gene>
<accession>A0A0B8N1E1</accession>
<feature type="signal peptide" evidence="1">
    <location>
        <begin position="1"/>
        <end position="15"/>
    </location>
</feature>
<dbReference type="Proteomes" id="UP000053095">
    <property type="component" value="Unassembled WGS sequence"/>
</dbReference>
<reference evidence="3" key="1">
    <citation type="journal article" date="2015" name="Genome Announc.">
        <title>Draft genome sequence of Talaromyces cellulolyticus strain Y-94, a source of lignocellulosic biomass-degrading enzymes.</title>
        <authorList>
            <person name="Fujii T."/>
            <person name="Koike H."/>
            <person name="Sawayama S."/>
            <person name="Yano S."/>
            <person name="Inoue H."/>
        </authorList>
    </citation>
    <scope>NUCLEOTIDE SEQUENCE [LARGE SCALE GENOMIC DNA]</scope>
    <source>
        <strain evidence="3">Y-94</strain>
    </source>
</reference>
<proteinExistence type="predicted"/>
<dbReference type="EMBL" id="DF933839">
    <property type="protein sequence ID" value="GAM41967.1"/>
    <property type="molecule type" value="Genomic_DNA"/>
</dbReference>
<organism evidence="2 3">
    <name type="scientific">Talaromyces pinophilus</name>
    <name type="common">Penicillium pinophilum</name>
    <dbReference type="NCBI Taxonomy" id="128442"/>
    <lineage>
        <taxon>Eukaryota</taxon>
        <taxon>Fungi</taxon>
        <taxon>Dikarya</taxon>
        <taxon>Ascomycota</taxon>
        <taxon>Pezizomycotina</taxon>
        <taxon>Eurotiomycetes</taxon>
        <taxon>Eurotiomycetidae</taxon>
        <taxon>Eurotiales</taxon>
        <taxon>Trichocomaceae</taxon>
        <taxon>Talaromyces</taxon>
        <taxon>Talaromyces sect. Talaromyces</taxon>
    </lineage>
</organism>
<feature type="chain" id="PRO_5012068125" evidence="1">
    <location>
        <begin position="16"/>
        <end position="301"/>
    </location>
</feature>
<keyword evidence="3" id="KW-1185">Reference proteome</keyword>
<evidence type="ECO:0000313" key="2">
    <source>
        <dbReference type="EMBL" id="GAM41967.1"/>
    </source>
</evidence>
<name>A0A0B8N1E1_TALPI</name>
<sequence length="301" mass="34121">MKFCLLLSALVGVQAFALGSNSSTGDDLSDISLTPRDVEPASVLPFIQHEKRDTRPKCSPRTYAATKKRSYSAGSQHSNVTLYRRTMTLPDGTDAAGMDSFMLSEEDSDLFEAIVWDKEVNGEPEDMATSMFEQFGDEAFSLGTGFLCGCTTLVIISRRGVYTGHYWESISFSPDPAWEATYDTPEKAFQQVSLKNQAPKFEDSYIHAYLMIPDTDYSLNPEGYRPQWNAMKNTINRLVPTLATGDRWREVKYTPLRNRDPQLESTALGRVLFKYDPDHNGRRKATLWFERAATPYHDDEW</sequence>
<protein>
    <submittedName>
        <fullName evidence="2">Uncharacterized protein</fullName>
    </submittedName>
</protein>